<evidence type="ECO:0000313" key="2">
    <source>
        <dbReference type="WBParaSite" id="scf7180000416793.g678"/>
    </source>
</evidence>
<protein>
    <submittedName>
        <fullName evidence="2">Uncharacterized protein</fullName>
    </submittedName>
</protein>
<reference evidence="2" key="1">
    <citation type="submission" date="2022-11" db="UniProtKB">
        <authorList>
            <consortium name="WormBaseParasite"/>
        </authorList>
    </citation>
    <scope>IDENTIFICATION</scope>
</reference>
<name>A0A915NI01_9BILA</name>
<proteinExistence type="predicted"/>
<organism evidence="1 2">
    <name type="scientific">Meloidogyne floridensis</name>
    <dbReference type="NCBI Taxonomy" id="298350"/>
    <lineage>
        <taxon>Eukaryota</taxon>
        <taxon>Metazoa</taxon>
        <taxon>Ecdysozoa</taxon>
        <taxon>Nematoda</taxon>
        <taxon>Chromadorea</taxon>
        <taxon>Rhabditida</taxon>
        <taxon>Tylenchina</taxon>
        <taxon>Tylenchomorpha</taxon>
        <taxon>Tylenchoidea</taxon>
        <taxon>Meloidogynidae</taxon>
        <taxon>Meloidogyninae</taxon>
        <taxon>Meloidogyne</taxon>
    </lineage>
</organism>
<dbReference type="WBParaSite" id="scf7180000416793.g678">
    <property type="protein sequence ID" value="scf7180000416793.g678"/>
    <property type="gene ID" value="scf7180000416793.g678"/>
</dbReference>
<sequence>MNTNDIKSLSAPNEIFIKTKTEEEEFVNFNSKIKNSKIREHQSRRLKSRQNYTKQHLFNSNNYVASTSNNNVNLKIKKK</sequence>
<accession>A0A915NI01</accession>
<dbReference type="Proteomes" id="UP000887560">
    <property type="component" value="Unplaced"/>
</dbReference>
<dbReference type="AlphaFoldDB" id="A0A915NI01"/>
<keyword evidence="1" id="KW-1185">Reference proteome</keyword>
<evidence type="ECO:0000313" key="1">
    <source>
        <dbReference type="Proteomes" id="UP000887560"/>
    </source>
</evidence>